<dbReference type="GO" id="GO:0003700">
    <property type="term" value="F:DNA-binding transcription factor activity"/>
    <property type="evidence" value="ECO:0007669"/>
    <property type="project" value="InterPro"/>
</dbReference>
<accession>A0A3M4VYZ6</accession>
<dbReference type="InterPro" id="IPR036390">
    <property type="entry name" value="WH_DNA-bd_sf"/>
</dbReference>
<dbReference type="AlphaFoldDB" id="A0A3M4VYZ6"/>
<protein>
    <submittedName>
        <fullName evidence="6">Transcriptional regulator</fullName>
    </submittedName>
</protein>
<dbReference type="PROSITE" id="PS50931">
    <property type="entry name" value="HTH_LYSR"/>
    <property type="match status" value="1"/>
</dbReference>
<feature type="domain" description="HTH lysR-type" evidence="5">
    <location>
        <begin position="31"/>
        <end position="86"/>
    </location>
</feature>
<dbReference type="Pfam" id="PF00126">
    <property type="entry name" value="HTH_1"/>
    <property type="match status" value="1"/>
</dbReference>
<comment type="similarity">
    <text evidence="1">Belongs to the LysR transcriptional regulatory family.</text>
</comment>
<dbReference type="SUPFAM" id="SSF53850">
    <property type="entry name" value="Periplasmic binding protein-like II"/>
    <property type="match status" value="1"/>
</dbReference>
<dbReference type="GO" id="GO:0000976">
    <property type="term" value="F:transcription cis-regulatory region binding"/>
    <property type="evidence" value="ECO:0007669"/>
    <property type="project" value="TreeGrafter"/>
</dbReference>
<proteinExistence type="inferred from homology"/>
<keyword evidence="4" id="KW-0804">Transcription</keyword>
<dbReference type="PANTHER" id="PTHR30126:SF94">
    <property type="entry name" value="LYSR FAMILY TRANSCRIPTIONAL REGULATOR"/>
    <property type="match status" value="1"/>
</dbReference>
<dbReference type="CDD" id="cd08427">
    <property type="entry name" value="PBP2_LTTR_like_2"/>
    <property type="match status" value="1"/>
</dbReference>
<evidence type="ECO:0000256" key="4">
    <source>
        <dbReference type="ARBA" id="ARBA00023163"/>
    </source>
</evidence>
<dbReference type="EMBL" id="RBRY01000091">
    <property type="protein sequence ID" value="RMR56599.1"/>
    <property type="molecule type" value="Genomic_DNA"/>
</dbReference>
<dbReference type="InterPro" id="IPR000847">
    <property type="entry name" value="LysR_HTH_N"/>
</dbReference>
<keyword evidence="2" id="KW-0805">Transcription regulation</keyword>
<dbReference type="SUPFAM" id="SSF46785">
    <property type="entry name" value="Winged helix' DNA-binding domain"/>
    <property type="match status" value="1"/>
</dbReference>
<name>A0A3M4VYZ6_PSECI</name>
<evidence type="ECO:0000256" key="1">
    <source>
        <dbReference type="ARBA" id="ARBA00009437"/>
    </source>
</evidence>
<dbReference type="Proteomes" id="UP000278332">
    <property type="component" value="Unassembled WGS sequence"/>
</dbReference>
<evidence type="ECO:0000313" key="7">
    <source>
        <dbReference type="Proteomes" id="UP000278332"/>
    </source>
</evidence>
<organism evidence="6 7">
    <name type="scientific">Pseudomonas cichorii</name>
    <dbReference type="NCBI Taxonomy" id="36746"/>
    <lineage>
        <taxon>Bacteria</taxon>
        <taxon>Pseudomonadati</taxon>
        <taxon>Pseudomonadota</taxon>
        <taxon>Gammaproteobacteria</taxon>
        <taxon>Pseudomonadales</taxon>
        <taxon>Pseudomonadaceae</taxon>
        <taxon>Pseudomonas</taxon>
    </lineage>
</organism>
<dbReference type="Gene3D" id="1.10.10.10">
    <property type="entry name" value="Winged helix-like DNA-binding domain superfamily/Winged helix DNA-binding domain"/>
    <property type="match status" value="1"/>
</dbReference>
<evidence type="ECO:0000256" key="3">
    <source>
        <dbReference type="ARBA" id="ARBA00023125"/>
    </source>
</evidence>
<evidence type="ECO:0000256" key="2">
    <source>
        <dbReference type="ARBA" id="ARBA00023015"/>
    </source>
</evidence>
<dbReference type="InterPro" id="IPR036388">
    <property type="entry name" value="WH-like_DNA-bd_sf"/>
</dbReference>
<gene>
    <name evidence="6" type="ORF">ALP84_04863</name>
</gene>
<sequence length="319" mass="35852">MFMYWRNHRSSDPTIKSIYISQIYKRDLSMIRELKTLVAVAQEGTFAAAGNRIGLTQAAVSAQMQRLETELGYQLFDRKGRSAQLNRMGHQTLLQAQELIRLYNNLGSTASGQPESVLVNIGAIASVQRSLLPDALAAFHRQWPQCRTRVIPGVSMQLLNLVDAGEIDMTAIIRPPFALQSDLRWTALASEPYRLIAPSHLPGDDWAELLSTQPLIRYDRTSFGGRQVDRFLRQMHFTLREACELDELEAIIKLVANGLGVALVPQTADHRQWPAEVRALDLGAHTFHRDVGLVHRTRESLSEPVRLLIELVEGRVQGT</sequence>
<dbReference type="InterPro" id="IPR005119">
    <property type="entry name" value="LysR_subst-bd"/>
</dbReference>
<evidence type="ECO:0000259" key="5">
    <source>
        <dbReference type="PROSITE" id="PS50931"/>
    </source>
</evidence>
<dbReference type="Pfam" id="PF03466">
    <property type="entry name" value="LysR_substrate"/>
    <property type="match status" value="1"/>
</dbReference>
<evidence type="ECO:0000313" key="6">
    <source>
        <dbReference type="EMBL" id="RMR56599.1"/>
    </source>
</evidence>
<comment type="caution">
    <text evidence="6">The sequence shown here is derived from an EMBL/GenBank/DDBJ whole genome shotgun (WGS) entry which is preliminary data.</text>
</comment>
<dbReference type="PRINTS" id="PR00039">
    <property type="entry name" value="HTHLYSR"/>
</dbReference>
<reference evidence="6 7" key="1">
    <citation type="submission" date="2018-08" db="EMBL/GenBank/DDBJ databases">
        <title>Recombination of ecologically and evolutionarily significant loci maintains genetic cohesion in the Pseudomonas syringae species complex.</title>
        <authorList>
            <person name="Dillon M."/>
            <person name="Thakur S."/>
            <person name="Almeida R.N.D."/>
            <person name="Weir B.S."/>
            <person name="Guttman D.S."/>
        </authorList>
    </citation>
    <scope>NUCLEOTIDE SEQUENCE [LARGE SCALE GENOMIC DNA]</scope>
    <source>
        <strain evidence="6 7">ICMP 6917</strain>
    </source>
</reference>
<dbReference type="PANTHER" id="PTHR30126">
    <property type="entry name" value="HTH-TYPE TRANSCRIPTIONAL REGULATOR"/>
    <property type="match status" value="1"/>
</dbReference>
<dbReference type="Gene3D" id="3.40.190.290">
    <property type="match status" value="1"/>
</dbReference>
<keyword evidence="3" id="KW-0238">DNA-binding</keyword>